<feature type="compositionally biased region" description="Polar residues" evidence="18">
    <location>
        <begin position="375"/>
        <end position="386"/>
    </location>
</feature>
<feature type="domain" description="RING-type" evidence="19">
    <location>
        <begin position="27"/>
        <end position="66"/>
    </location>
</feature>
<dbReference type="Proteomes" id="UP000694865">
    <property type="component" value="Unplaced"/>
</dbReference>
<dbReference type="InterPro" id="IPR001841">
    <property type="entry name" value="Znf_RING"/>
</dbReference>
<dbReference type="PANTHER" id="PTHR14134">
    <property type="entry name" value="E3 UBIQUITIN-PROTEIN LIGASE RAD18"/>
    <property type="match status" value="1"/>
</dbReference>
<evidence type="ECO:0000313" key="22">
    <source>
        <dbReference type="Proteomes" id="UP000694865"/>
    </source>
</evidence>
<dbReference type="SMART" id="SM00734">
    <property type="entry name" value="ZnF_Rad18"/>
    <property type="match status" value="1"/>
</dbReference>
<dbReference type="Pfam" id="PF02037">
    <property type="entry name" value="SAP"/>
    <property type="match status" value="1"/>
</dbReference>
<evidence type="ECO:0000256" key="1">
    <source>
        <dbReference type="ARBA" id="ARBA00000900"/>
    </source>
</evidence>
<dbReference type="Gene3D" id="1.10.720.30">
    <property type="entry name" value="SAP domain"/>
    <property type="match status" value="1"/>
</dbReference>
<reference evidence="23" key="1">
    <citation type="submission" date="2025-08" db="UniProtKB">
        <authorList>
            <consortium name="RefSeq"/>
        </authorList>
    </citation>
    <scope>IDENTIFICATION</scope>
    <source>
        <tissue evidence="23">Testes</tissue>
    </source>
</reference>
<feature type="compositionally biased region" description="Basic and acidic residues" evidence="18">
    <location>
        <begin position="318"/>
        <end position="335"/>
    </location>
</feature>
<dbReference type="CDD" id="cd16529">
    <property type="entry name" value="RING-HC_RAD18"/>
    <property type="match status" value="1"/>
</dbReference>
<feature type="domain" description="SAP" evidence="20">
    <location>
        <begin position="239"/>
        <end position="273"/>
    </location>
</feature>
<accession>A0ABM0GIG6</accession>
<dbReference type="Pfam" id="PF13923">
    <property type="entry name" value="zf-C3HC4_2"/>
    <property type="match status" value="1"/>
</dbReference>
<name>A0ABM0GIG6_SACKO</name>
<dbReference type="InterPro" id="IPR013083">
    <property type="entry name" value="Znf_RING/FYVE/PHD"/>
</dbReference>
<evidence type="ECO:0000256" key="14">
    <source>
        <dbReference type="ARBA" id="ARBA00023242"/>
    </source>
</evidence>
<dbReference type="GeneID" id="100369548"/>
<evidence type="ECO:0000256" key="7">
    <source>
        <dbReference type="ARBA" id="ARBA00022723"/>
    </source>
</evidence>
<evidence type="ECO:0000256" key="5">
    <source>
        <dbReference type="ARBA" id="ARBA00012483"/>
    </source>
</evidence>
<evidence type="ECO:0000256" key="12">
    <source>
        <dbReference type="ARBA" id="ARBA00023125"/>
    </source>
</evidence>
<evidence type="ECO:0000259" key="21">
    <source>
        <dbReference type="PROSITE" id="PS51908"/>
    </source>
</evidence>
<feature type="compositionally biased region" description="Polar residues" evidence="18">
    <location>
        <begin position="408"/>
        <end position="421"/>
    </location>
</feature>
<feature type="region of interest" description="Disordered" evidence="18">
    <location>
        <begin position="318"/>
        <end position="427"/>
    </location>
</feature>
<protein>
    <recommendedName>
        <fullName evidence="5">RING-type E3 ubiquitin transferase</fullName>
        <ecNumber evidence="5">2.3.2.27</ecNumber>
    </recommendedName>
    <alternativeName>
        <fullName evidence="15">RING-type E3 ubiquitin transferase RAD18</fullName>
    </alternativeName>
</protein>
<evidence type="ECO:0000256" key="17">
    <source>
        <dbReference type="PROSITE-ProRule" id="PRU01256"/>
    </source>
</evidence>
<dbReference type="InterPro" id="IPR006642">
    <property type="entry name" value="Rad18_UBZ4"/>
</dbReference>
<keyword evidence="13 17" id="KW-0234">DNA repair</keyword>
<dbReference type="EC" id="2.3.2.27" evidence="5"/>
<dbReference type="InterPro" id="IPR036361">
    <property type="entry name" value="SAP_dom_sf"/>
</dbReference>
<evidence type="ECO:0000256" key="13">
    <source>
        <dbReference type="ARBA" id="ARBA00023204"/>
    </source>
</evidence>
<keyword evidence="9 16" id="KW-0863">Zinc-finger</keyword>
<keyword evidence="6" id="KW-0808">Transferase</keyword>
<comment type="similarity">
    <text evidence="4">Belongs to the RAD18 family.</text>
</comment>
<evidence type="ECO:0000256" key="15">
    <source>
        <dbReference type="ARBA" id="ARBA00031783"/>
    </source>
</evidence>
<feature type="compositionally biased region" description="Polar residues" evidence="18">
    <location>
        <begin position="533"/>
        <end position="549"/>
    </location>
</feature>
<evidence type="ECO:0000256" key="2">
    <source>
        <dbReference type="ARBA" id="ARBA00004123"/>
    </source>
</evidence>
<comment type="subcellular location">
    <subcellularLocation>
        <location evidence="2">Nucleus</location>
    </subcellularLocation>
</comment>
<keyword evidence="14" id="KW-0539">Nucleus</keyword>
<feature type="region of interest" description="Disordered" evidence="18">
    <location>
        <begin position="137"/>
        <end position="167"/>
    </location>
</feature>
<gene>
    <name evidence="23" type="primary">LOC100369548</name>
</gene>
<keyword evidence="8 17" id="KW-0227">DNA damage</keyword>
<evidence type="ECO:0000256" key="3">
    <source>
        <dbReference type="ARBA" id="ARBA00004906"/>
    </source>
</evidence>
<dbReference type="Gene3D" id="3.30.160.60">
    <property type="entry name" value="Classic Zinc Finger"/>
    <property type="match status" value="1"/>
</dbReference>
<dbReference type="PANTHER" id="PTHR14134:SF2">
    <property type="entry name" value="E3 UBIQUITIN-PROTEIN LIGASE RAD18"/>
    <property type="match status" value="1"/>
</dbReference>
<evidence type="ECO:0000256" key="11">
    <source>
        <dbReference type="ARBA" id="ARBA00022833"/>
    </source>
</evidence>
<evidence type="ECO:0000256" key="4">
    <source>
        <dbReference type="ARBA" id="ARBA00009506"/>
    </source>
</evidence>
<dbReference type="RefSeq" id="XP_002730542.1">
    <property type="nucleotide sequence ID" value="XM_002730496.2"/>
</dbReference>
<keyword evidence="22" id="KW-1185">Reference proteome</keyword>
<feature type="compositionally biased region" description="Basic and acidic residues" evidence="18">
    <location>
        <begin position="490"/>
        <end position="510"/>
    </location>
</feature>
<feature type="compositionally biased region" description="Polar residues" evidence="18">
    <location>
        <begin position="151"/>
        <end position="165"/>
    </location>
</feature>
<organism evidence="22 23">
    <name type="scientific">Saccoglossus kowalevskii</name>
    <name type="common">Acorn worm</name>
    <dbReference type="NCBI Taxonomy" id="10224"/>
    <lineage>
        <taxon>Eukaryota</taxon>
        <taxon>Metazoa</taxon>
        <taxon>Hemichordata</taxon>
        <taxon>Enteropneusta</taxon>
        <taxon>Harrimaniidae</taxon>
        <taxon>Saccoglossus</taxon>
    </lineage>
</organism>
<feature type="domain" description="UBZ4-type" evidence="21">
    <location>
        <begin position="192"/>
        <end position="219"/>
    </location>
</feature>
<dbReference type="Gene3D" id="3.30.40.10">
    <property type="entry name" value="Zinc/RING finger domain, C3HC4 (zinc finger)"/>
    <property type="match status" value="1"/>
</dbReference>
<evidence type="ECO:0000259" key="20">
    <source>
        <dbReference type="PROSITE" id="PS50800"/>
    </source>
</evidence>
<evidence type="ECO:0000256" key="9">
    <source>
        <dbReference type="ARBA" id="ARBA00022771"/>
    </source>
</evidence>
<comment type="catalytic activity">
    <reaction evidence="1">
        <text>S-ubiquitinyl-[E2 ubiquitin-conjugating enzyme]-L-cysteine + [acceptor protein]-L-lysine = [E2 ubiquitin-conjugating enzyme]-L-cysteine + N(6)-ubiquitinyl-[acceptor protein]-L-lysine.</text>
        <dbReference type="EC" id="2.3.2.27"/>
    </reaction>
</comment>
<evidence type="ECO:0000256" key="6">
    <source>
        <dbReference type="ARBA" id="ARBA00022679"/>
    </source>
</evidence>
<dbReference type="InterPro" id="IPR003034">
    <property type="entry name" value="SAP_dom"/>
</dbReference>
<evidence type="ECO:0000259" key="19">
    <source>
        <dbReference type="PROSITE" id="PS50089"/>
    </source>
</evidence>
<dbReference type="PROSITE" id="PS50089">
    <property type="entry name" value="ZF_RING_2"/>
    <property type="match status" value="1"/>
</dbReference>
<keyword evidence="12" id="KW-0238">DNA-binding</keyword>
<dbReference type="PROSITE" id="PS51908">
    <property type="entry name" value="ZF_UBZ4"/>
    <property type="match status" value="1"/>
</dbReference>
<feature type="region of interest" description="Disordered" evidence="18">
    <location>
        <begin position="99"/>
        <end position="122"/>
    </location>
</feature>
<feature type="compositionally biased region" description="Low complexity" evidence="18">
    <location>
        <begin position="387"/>
        <end position="400"/>
    </location>
</feature>
<feature type="region of interest" description="Disordered" evidence="18">
    <location>
        <begin position="448"/>
        <end position="640"/>
    </location>
</feature>
<evidence type="ECO:0000256" key="10">
    <source>
        <dbReference type="ARBA" id="ARBA00022786"/>
    </source>
</evidence>
<keyword evidence="10" id="KW-0833">Ubl conjugation pathway</keyword>
<dbReference type="InterPro" id="IPR039577">
    <property type="entry name" value="Rad18"/>
</dbReference>
<dbReference type="PROSITE" id="PS50800">
    <property type="entry name" value="SAP"/>
    <property type="match status" value="1"/>
</dbReference>
<keyword evidence="7" id="KW-0479">Metal-binding</keyword>
<dbReference type="PROSITE" id="PS00518">
    <property type="entry name" value="ZF_RING_1"/>
    <property type="match status" value="1"/>
</dbReference>
<dbReference type="SUPFAM" id="SSF57850">
    <property type="entry name" value="RING/U-box"/>
    <property type="match status" value="1"/>
</dbReference>
<feature type="compositionally biased region" description="Basic residues" evidence="18">
    <location>
        <begin position="468"/>
        <end position="489"/>
    </location>
</feature>
<evidence type="ECO:0000313" key="23">
    <source>
        <dbReference type="RefSeq" id="XP_002730542.1"/>
    </source>
</evidence>
<dbReference type="InterPro" id="IPR017907">
    <property type="entry name" value="Znf_RING_CS"/>
</dbReference>
<comment type="pathway">
    <text evidence="3">Protein modification; protein ubiquitination.</text>
</comment>
<evidence type="ECO:0000256" key="16">
    <source>
        <dbReference type="PROSITE-ProRule" id="PRU00175"/>
    </source>
</evidence>
<keyword evidence="11" id="KW-0862">Zinc</keyword>
<dbReference type="SMART" id="SM00513">
    <property type="entry name" value="SAP"/>
    <property type="match status" value="1"/>
</dbReference>
<feature type="compositionally biased region" description="Polar residues" evidence="18">
    <location>
        <begin position="616"/>
        <end position="628"/>
    </location>
</feature>
<evidence type="ECO:0000256" key="18">
    <source>
        <dbReference type="SAM" id="MobiDB-lite"/>
    </source>
</evidence>
<sequence>MMSTNSEKLDLPQSLPELKAIDDSLRCEICFEYFTTALILPTCSHNYCSLCIRRFMNYKSQCPTCQTPVLEPELRNNRVLDNLVKNYLSIRPKLLRSLSDSNTPPVISSEHNDDGAIIVNNRDDKSPNAIKCAFKKVKSPKTEKSKKPSSHVESTPQPGTSTDSGKVNEDVTILKSFPSPANQSRVTSSLPKANCPVCGVTLLEKNINAHLDLCLNSDPKKSALRSSAPKRKTLPKLVYNLMSDKDLKKKLKEYNLSVQGSRQVLIKRIQEFTLLYNSQCDSENPKSAAAIAKDVEKNEKMKTQLAHKESIKQAKLVFDKGESEEEQEKKKEKYMKTHKSQYDQLINEVKKRMGTRRTKKANQAEMEDSGDKNMESATTSQSDAVPSTSSTSMETEISNSGDTPVAMDTQSSESSLATNRINESEFDIAEKCVSSKDELKFIDSISAENVNSDSDFAVDATASDGNSTRKKSKRPVGRPKKHQKSHSAVHQKEKQKLSEPEVAPEEKQCIVDEQSDEEQLSPSIFSDPMPEMKQSTSPGSSPIFGNQPQTDKRESRSPSSTPSLGFGPLESSEFGSNSETMLDDDMGKILQTLESPTTVPKRSLRKRKQESMASPDYSTGENCSSSEVETTKRKRKAPRK</sequence>
<dbReference type="SMART" id="SM00184">
    <property type="entry name" value="RING"/>
    <property type="match status" value="1"/>
</dbReference>
<evidence type="ECO:0000256" key="8">
    <source>
        <dbReference type="ARBA" id="ARBA00022763"/>
    </source>
</evidence>
<proteinExistence type="inferred from homology"/>